<dbReference type="Gene3D" id="3.10.450.50">
    <property type="match status" value="1"/>
</dbReference>
<proteinExistence type="predicted"/>
<dbReference type="Pfam" id="PF12893">
    <property type="entry name" value="Lumazine_bd_2"/>
    <property type="match status" value="1"/>
</dbReference>
<evidence type="ECO:0008006" key="3">
    <source>
        <dbReference type="Google" id="ProtNLM"/>
    </source>
</evidence>
<dbReference type="InterPro" id="IPR032710">
    <property type="entry name" value="NTF2-like_dom_sf"/>
</dbReference>
<accession>A0A839SX05</accession>
<dbReference type="SUPFAM" id="SSF54427">
    <property type="entry name" value="NTF2-like"/>
    <property type="match status" value="1"/>
</dbReference>
<reference evidence="1 2" key="1">
    <citation type="submission" date="2020-08" db="EMBL/GenBank/DDBJ databases">
        <title>Genomic Encyclopedia of Type Strains, Phase III (KMG-III): the genomes of soil and plant-associated and newly described type strains.</title>
        <authorList>
            <person name="Whitman W."/>
        </authorList>
    </citation>
    <scope>NUCLEOTIDE SEQUENCE [LARGE SCALE GENOMIC DNA]</scope>
    <source>
        <strain evidence="1 2">CECT 8803</strain>
    </source>
</reference>
<sequence length="124" mass="14149">MDPRYADVVALLSRYFDGLYTSDNLALAEVFHPKAIYVCASEEPLVQLTMSEYLPIVEKRPSPASRNEPRKDRILSIAFAGPVTAFAQVNCAIGDRYFTDFLSLIQTEGRWQIISKVFHYDRNQ</sequence>
<comment type="caution">
    <text evidence="1">The sequence shown here is derived from an EMBL/GenBank/DDBJ whole genome shotgun (WGS) entry which is preliminary data.</text>
</comment>
<gene>
    <name evidence="1" type="ORF">FHR98_002359</name>
</gene>
<dbReference type="RefSeq" id="WP_183416874.1">
    <property type="nucleotide sequence ID" value="NZ_JACHXA010000006.1"/>
</dbReference>
<dbReference type="AlphaFoldDB" id="A0A839SX05"/>
<dbReference type="EMBL" id="JACHXA010000006">
    <property type="protein sequence ID" value="MBB3066056.1"/>
    <property type="molecule type" value="Genomic_DNA"/>
</dbReference>
<dbReference type="InterPro" id="IPR039437">
    <property type="entry name" value="FrzH/put_lumazine-bd"/>
</dbReference>
<organism evidence="1 2">
    <name type="scientific">Limibacillus halophilus</name>
    <dbReference type="NCBI Taxonomy" id="1579333"/>
    <lineage>
        <taxon>Bacteria</taxon>
        <taxon>Pseudomonadati</taxon>
        <taxon>Pseudomonadota</taxon>
        <taxon>Alphaproteobacteria</taxon>
        <taxon>Rhodospirillales</taxon>
        <taxon>Rhodovibrionaceae</taxon>
        <taxon>Limibacillus</taxon>
    </lineage>
</organism>
<evidence type="ECO:0000313" key="2">
    <source>
        <dbReference type="Proteomes" id="UP000581135"/>
    </source>
</evidence>
<keyword evidence="2" id="KW-1185">Reference proteome</keyword>
<name>A0A839SX05_9PROT</name>
<evidence type="ECO:0000313" key="1">
    <source>
        <dbReference type="EMBL" id="MBB3066056.1"/>
    </source>
</evidence>
<protein>
    <recommendedName>
        <fullName evidence="3">Lumazine-binding</fullName>
    </recommendedName>
</protein>
<dbReference type="Proteomes" id="UP000581135">
    <property type="component" value="Unassembled WGS sequence"/>
</dbReference>